<keyword evidence="8" id="KW-1185">Reference proteome</keyword>
<feature type="transmembrane region" description="Helical" evidence="5">
    <location>
        <begin position="273"/>
        <end position="294"/>
    </location>
</feature>
<comment type="caution">
    <text evidence="7">The sequence shown here is derived from an EMBL/GenBank/DDBJ whole genome shotgun (WGS) entry which is preliminary data.</text>
</comment>
<evidence type="ECO:0000256" key="3">
    <source>
        <dbReference type="ARBA" id="ARBA00022989"/>
    </source>
</evidence>
<sequence>MISLIPSLSQYRTGGRLKKPCFLVSRNNRYMRVYVYASERECVCVCVCIFTSTRVLIANAVVVLFGLSSFSSAWATQGVQWTFDVRTNRTRLDIWVSDNRPNANLLSLQYVYLGSTQAFFYVLMTFVTVYLSAERCICIIRVLIANAVVVLFGISCFSSAWATQGVQWTFDVGTNRTRLDIWVSDNRRDVELFNDACNGMALPVLAEIMILVCTGFMLQGIRDSTMFRQRNAKKETSQKSLNCRKDVCPAEIKANIIKRTTIMSSKDLKLTKIVVLLAMLFFVCNLPVFVSSFLRTLIPEIRVYGRQNKLHALLYSLVLEFGVINCTANILVYYNASSRYRHEFKILFNRFGFTRDHNLH</sequence>
<evidence type="ECO:0000256" key="5">
    <source>
        <dbReference type="SAM" id="Phobius"/>
    </source>
</evidence>
<name>A0A8S4A7A9_9EUPU</name>
<keyword evidence="2 5" id="KW-0812">Transmembrane</keyword>
<dbReference type="InterPro" id="IPR017452">
    <property type="entry name" value="GPCR_Rhodpsn_7TM"/>
</dbReference>
<evidence type="ECO:0000256" key="2">
    <source>
        <dbReference type="ARBA" id="ARBA00022692"/>
    </source>
</evidence>
<dbReference type="GO" id="GO:0016020">
    <property type="term" value="C:membrane"/>
    <property type="evidence" value="ECO:0007669"/>
    <property type="project" value="UniProtKB-SubCell"/>
</dbReference>
<evidence type="ECO:0000313" key="8">
    <source>
        <dbReference type="Proteomes" id="UP000678393"/>
    </source>
</evidence>
<dbReference type="EMBL" id="CAJHNH020007723">
    <property type="protein sequence ID" value="CAG5134896.1"/>
    <property type="molecule type" value="Genomic_DNA"/>
</dbReference>
<reference evidence="7" key="1">
    <citation type="submission" date="2021-04" db="EMBL/GenBank/DDBJ databases">
        <authorList>
            <consortium name="Molecular Ecology Group"/>
        </authorList>
    </citation>
    <scope>NUCLEOTIDE SEQUENCE</scope>
</reference>
<keyword evidence="4 5" id="KW-0472">Membrane</keyword>
<gene>
    <name evidence="7" type="ORF">CUNI_LOCUS20454</name>
</gene>
<feature type="domain" description="G-protein coupled receptors family 1 profile" evidence="6">
    <location>
        <begin position="202"/>
        <end position="333"/>
    </location>
</feature>
<protein>
    <recommendedName>
        <fullName evidence="6">G-protein coupled receptors family 1 profile domain-containing protein</fullName>
    </recommendedName>
</protein>
<evidence type="ECO:0000259" key="6">
    <source>
        <dbReference type="PROSITE" id="PS50262"/>
    </source>
</evidence>
<dbReference type="AlphaFoldDB" id="A0A8S4A7A9"/>
<organism evidence="7 8">
    <name type="scientific">Candidula unifasciata</name>
    <dbReference type="NCBI Taxonomy" id="100452"/>
    <lineage>
        <taxon>Eukaryota</taxon>
        <taxon>Metazoa</taxon>
        <taxon>Spiralia</taxon>
        <taxon>Lophotrochozoa</taxon>
        <taxon>Mollusca</taxon>
        <taxon>Gastropoda</taxon>
        <taxon>Heterobranchia</taxon>
        <taxon>Euthyneura</taxon>
        <taxon>Panpulmonata</taxon>
        <taxon>Eupulmonata</taxon>
        <taxon>Stylommatophora</taxon>
        <taxon>Helicina</taxon>
        <taxon>Helicoidea</taxon>
        <taxon>Geomitridae</taxon>
        <taxon>Candidula</taxon>
    </lineage>
</organism>
<feature type="transmembrane region" description="Helical" evidence="5">
    <location>
        <begin position="314"/>
        <end position="336"/>
    </location>
</feature>
<feature type="transmembrane region" description="Helical" evidence="5">
    <location>
        <begin position="200"/>
        <end position="221"/>
    </location>
</feature>
<feature type="transmembrane region" description="Helical" evidence="5">
    <location>
        <begin position="143"/>
        <end position="162"/>
    </location>
</feature>
<dbReference type="Gene3D" id="1.20.1070.10">
    <property type="entry name" value="Rhodopsin 7-helix transmembrane proteins"/>
    <property type="match status" value="1"/>
</dbReference>
<evidence type="ECO:0000313" key="7">
    <source>
        <dbReference type="EMBL" id="CAG5134896.1"/>
    </source>
</evidence>
<dbReference type="Proteomes" id="UP000678393">
    <property type="component" value="Unassembled WGS sequence"/>
</dbReference>
<comment type="subcellular location">
    <subcellularLocation>
        <location evidence="1">Membrane</location>
    </subcellularLocation>
</comment>
<dbReference type="PROSITE" id="PS50262">
    <property type="entry name" value="G_PROTEIN_RECEP_F1_2"/>
    <property type="match status" value="1"/>
</dbReference>
<evidence type="ECO:0000256" key="4">
    <source>
        <dbReference type="ARBA" id="ARBA00023136"/>
    </source>
</evidence>
<evidence type="ECO:0000256" key="1">
    <source>
        <dbReference type="ARBA" id="ARBA00004370"/>
    </source>
</evidence>
<feature type="transmembrane region" description="Helical" evidence="5">
    <location>
        <begin position="42"/>
        <end position="67"/>
    </location>
</feature>
<dbReference type="SUPFAM" id="SSF81321">
    <property type="entry name" value="Family A G protein-coupled receptor-like"/>
    <property type="match status" value="1"/>
</dbReference>
<feature type="transmembrane region" description="Helical" evidence="5">
    <location>
        <begin position="110"/>
        <end position="131"/>
    </location>
</feature>
<proteinExistence type="predicted"/>
<keyword evidence="3 5" id="KW-1133">Transmembrane helix</keyword>
<accession>A0A8S4A7A9</accession>